<dbReference type="Proteomes" id="UP000480185">
    <property type="component" value="Unassembled WGS sequence"/>
</dbReference>
<accession>A0A6G1X2A0</accession>
<comment type="similarity">
    <text evidence="1">Belongs to the glycosyltransferase 2 family.</text>
</comment>
<comment type="caution">
    <text evidence="5">The sequence shown here is derived from an EMBL/GenBank/DDBJ whole genome shotgun (WGS) entry which is preliminary data.</text>
</comment>
<keyword evidence="6" id="KW-1185">Reference proteome</keyword>
<dbReference type="PANTHER" id="PTHR22916:SF51">
    <property type="entry name" value="GLYCOSYLTRANSFERASE EPSH-RELATED"/>
    <property type="match status" value="1"/>
</dbReference>
<evidence type="ECO:0000256" key="1">
    <source>
        <dbReference type="ARBA" id="ARBA00006739"/>
    </source>
</evidence>
<dbReference type="PANTHER" id="PTHR22916">
    <property type="entry name" value="GLYCOSYLTRANSFERASE"/>
    <property type="match status" value="1"/>
</dbReference>
<dbReference type="SUPFAM" id="SSF53448">
    <property type="entry name" value="Nucleotide-diphospho-sugar transferases"/>
    <property type="match status" value="1"/>
</dbReference>
<dbReference type="OrthoDB" id="396512at2"/>
<evidence type="ECO:0000256" key="3">
    <source>
        <dbReference type="ARBA" id="ARBA00022679"/>
    </source>
</evidence>
<keyword evidence="3 5" id="KW-0808">Transferase</keyword>
<evidence type="ECO:0000259" key="4">
    <source>
        <dbReference type="Pfam" id="PF00535"/>
    </source>
</evidence>
<proteinExistence type="inferred from homology"/>
<dbReference type="Gene3D" id="3.90.550.10">
    <property type="entry name" value="Spore Coat Polysaccharide Biosynthesis Protein SpsA, Chain A"/>
    <property type="match status" value="1"/>
</dbReference>
<dbReference type="RefSeq" id="WP_153727025.1">
    <property type="nucleotide sequence ID" value="NZ_WJNH01000001.1"/>
</dbReference>
<dbReference type="AlphaFoldDB" id="A0A6G1X2A0"/>
<organism evidence="5 6">
    <name type="scientific">Salinibacillus xinjiangensis</name>
    <dbReference type="NCBI Taxonomy" id="1229268"/>
    <lineage>
        <taxon>Bacteria</taxon>
        <taxon>Bacillati</taxon>
        <taxon>Bacillota</taxon>
        <taxon>Bacilli</taxon>
        <taxon>Bacillales</taxon>
        <taxon>Bacillaceae</taxon>
        <taxon>Salinibacillus</taxon>
    </lineage>
</organism>
<dbReference type="EMBL" id="WJNH01000001">
    <property type="protein sequence ID" value="MRG85072.1"/>
    <property type="molecule type" value="Genomic_DNA"/>
</dbReference>
<sequence>MKAKVSVVVAAYNVELFLYRCLESLQKQTLQEIEVLIINDGSTDRTEEIAKLFEVSDNRFKVISQINGGLSAARNTGIKSASADYIAFLDGDDYVDQTMYEKLYRKMIGKSSDLSICGFHKVWETVDFEEVKRKSYHLSRSHLKGNIIENFLARHDEPFVVAWNKLYKKEIITKNNIYFENRAFFEDVGFIPRYLYYVEGISIIEENLLFYIQRAGSITSSYNPIIESSFSQTVALLKSFFKDREDNKEYLSAMELRLLIYWINYCLRNKKGVNDLIKQVISKRKSVRLLPLKHRVAVILMRLGLYEKIASR</sequence>
<reference evidence="5 6" key="1">
    <citation type="submission" date="2019-11" db="EMBL/GenBank/DDBJ databases">
        <authorList>
            <person name="Li J."/>
        </authorList>
    </citation>
    <scope>NUCLEOTIDE SEQUENCE [LARGE SCALE GENOMIC DNA]</scope>
    <source>
        <strain evidence="5 6">J4</strain>
    </source>
</reference>
<feature type="domain" description="Glycosyltransferase 2-like" evidence="4">
    <location>
        <begin position="6"/>
        <end position="172"/>
    </location>
</feature>
<evidence type="ECO:0000313" key="5">
    <source>
        <dbReference type="EMBL" id="MRG85072.1"/>
    </source>
</evidence>
<dbReference type="InterPro" id="IPR001173">
    <property type="entry name" value="Glyco_trans_2-like"/>
</dbReference>
<dbReference type="InterPro" id="IPR029044">
    <property type="entry name" value="Nucleotide-diphossugar_trans"/>
</dbReference>
<evidence type="ECO:0000313" key="6">
    <source>
        <dbReference type="Proteomes" id="UP000480185"/>
    </source>
</evidence>
<keyword evidence="2" id="KW-0328">Glycosyltransferase</keyword>
<protein>
    <submittedName>
        <fullName evidence="5">Glycosyltransferase</fullName>
    </submittedName>
</protein>
<dbReference type="GO" id="GO:0016757">
    <property type="term" value="F:glycosyltransferase activity"/>
    <property type="evidence" value="ECO:0007669"/>
    <property type="project" value="UniProtKB-KW"/>
</dbReference>
<dbReference type="Pfam" id="PF00535">
    <property type="entry name" value="Glycos_transf_2"/>
    <property type="match status" value="1"/>
</dbReference>
<gene>
    <name evidence="5" type="ORF">GH754_01875</name>
</gene>
<name>A0A6G1X2A0_9BACI</name>
<dbReference type="CDD" id="cd00761">
    <property type="entry name" value="Glyco_tranf_GTA_type"/>
    <property type="match status" value="1"/>
</dbReference>
<evidence type="ECO:0000256" key="2">
    <source>
        <dbReference type="ARBA" id="ARBA00022676"/>
    </source>
</evidence>